<dbReference type="HOGENOM" id="CLU_2258381_0_0_5"/>
<proteinExistence type="predicted"/>
<dbReference type="AlphaFoldDB" id="A0A0E1WYN2"/>
<protein>
    <submittedName>
        <fullName evidence="1">Uncharacterized protein</fullName>
    </submittedName>
</protein>
<sequence>MRRRPESGCLRGVKWGNCGLPGGRAACLSLNVPIAVLECVSRQAIALFRKHIHHLPSPCARLFAFPRDRKGWPVPFGGVRGLRPIVLMRPASGMRIEGLVQLDYLDFSNF</sequence>
<dbReference type="Proteomes" id="UP000004659">
    <property type="component" value="Unassembled WGS sequence"/>
</dbReference>
<dbReference type="EMBL" id="EQ999534">
    <property type="protein sequence ID" value="EEZ29119.1"/>
    <property type="molecule type" value="Genomic_DNA"/>
</dbReference>
<gene>
    <name evidence="1" type="ORF">BALG_02472</name>
</gene>
<accession>A0A0E1WYN2</accession>
<organism evidence="1">
    <name type="scientific">Brucella pinnipedialis M292/94/1</name>
    <dbReference type="NCBI Taxonomy" id="520462"/>
    <lineage>
        <taxon>Bacteria</taxon>
        <taxon>Pseudomonadati</taxon>
        <taxon>Pseudomonadota</taxon>
        <taxon>Alphaproteobacteria</taxon>
        <taxon>Hyphomicrobiales</taxon>
        <taxon>Brucellaceae</taxon>
        <taxon>Brucella/Ochrobactrum group</taxon>
        <taxon>Brucella</taxon>
    </lineage>
</organism>
<name>A0A0E1WYN2_9HYPH</name>
<reference evidence="1" key="1">
    <citation type="submission" date="2009-01" db="EMBL/GenBank/DDBJ databases">
        <title>The Genome Sequence of Brucella pinnipedialis M292/94/1.</title>
        <authorList>
            <consortium name="The Broad Institute Genome Sequencing Platform"/>
            <person name="Ward D."/>
            <person name="Young S.K."/>
            <person name="Kodira C.D."/>
            <person name="Zeng Q."/>
            <person name="Koehrsen M."/>
            <person name="Alvarado L."/>
            <person name="Berlin A."/>
            <person name="Borenstein D."/>
            <person name="Chen Z."/>
            <person name="Engels R."/>
            <person name="Freedman E."/>
            <person name="Gellesch M."/>
            <person name="Goldberg J."/>
            <person name="Griggs A."/>
            <person name="Gujja S."/>
            <person name="Heiman D."/>
            <person name="Hepburn T."/>
            <person name="Howarth C."/>
            <person name="Jen D."/>
            <person name="Larson L."/>
            <person name="Lewis B."/>
            <person name="Mehta T."/>
            <person name="Park D."/>
            <person name="Pearson M."/>
            <person name="Roberts A."/>
            <person name="Saif S."/>
            <person name="Shea T."/>
            <person name="Shenoy N."/>
            <person name="Sisk P."/>
            <person name="Stolte C."/>
            <person name="Sykes S."/>
            <person name="Walk T."/>
            <person name="White J."/>
            <person name="Yandava C."/>
            <person name="Whatmore A.M."/>
            <person name="Perrett L.L."/>
            <person name="O'Callaghan D."/>
            <person name="Nusbaum C."/>
            <person name="Galagan J."/>
            <person name="Birren B."/>
        </authorList>
    </citation>
    <scope>NUCLEOTIDE SEQUENCE [LARGE SCALE GENOMIC DNA]</scope>
    <source>
        <strain evidence="1">M292/94/1</strain>
    </source>
</reference>
<evidence type="ECO:0000313" key="1">
    <source>
        <dbReference type="EMBL" id="EEZ29119.1"/>
    </source>
</evidence>